<comment type="caution">
    <text evidence="2">The sequence shown here is derived from an EMBL/GenBank/DDBJ whole genome shotgun (WGS) entry which is preliminary data.</text>
</comment>
<protein>
    <submittedName>
        <fullName evidence="2">Uncharacterized protein</fullName>
    </submittedName>
</protein>
<sequence>MMPLSGRNRVFLSPRSPRRMMRGERGHVRAWKQHTAERLCWNEKTSGATGVEFSSNPYSLCSDLARR</sequence>
<evidence type="ECO:0000313" key="2">
    <source>
        <dbReference type="EMBL" id="TNN86181.1"/>
    </source>
</evidence>
<feature type="region of interest" description="Disordered" evidence="1">
    <location>
        <begin position="1"/>
        <end position="28"/>
    </location>
</feature>
<dbReference type="EMBL" id="SRLO01000017">
    <property type="protein sequence ID" value="TNN86181.1"/>
    <property type="molecule type" value="Genomic_DNA"/>
</dbReference>
<dbReference type="AlphaFoldDB" id="A0A4Z2J8E4"/>
<dbReference type="Proteomes" id="UP000314294">
    <property type="component" value="Unassembled WGS sequence"/>
</dbReference>
<proteinExistence type="predicted"/>
<evidence type="ECO:0000313" key="3">
    <source>
        <dbReference type="Proteomes" id="UP000314294"/>
    </source>
</evidence>
<keyword evidence="3" id="KW-1185">Reference proteome</keyword>
<evidence type="ECO:0000256" key="1">
    <source>
        <dbReference type="SAM" id="MobiDB-lite"/>
    </source>
</evidence>
<organism evidence="2 3">
    <name type="scientific">Liparis tanakae</name>
    <name type="common">Tanaka's snailfish</name>
    <dbReference type="NCBI Taxonomy" id="230148"/>
    <lineage>
        <taxon>Eukaryota</taxon>
        <taxon>Metazoa</taxon>
        <taxon>Chordata</taxon>
        <taxon>Craniata</taxon>
        <taxon>Vertebrata</taxon>
        <taxon>Euteleostomi</taxon>
        <taxon>Actinopterygii</taxon>
        <taxon>Neopterygii</taxon>
        <taxon>Teleostei</taxon>
        <taxon>Neoteleostei</taxon>
        <taxon>Acanthomorphata</taxon>
        <taxon>Eupercaria</taxon>
        <taxon>Perciformes</taxon>
        <taxon>Cottioidei</taxon>
        <taxon>Cottales</taxon>
        <taxon>Liparidae</taxon>
        <taxon>Liparis</taxon>
    </lineage>
</organism>
<accession>A0A4Z2J8E4</accession>
<gene>
    <name evidence="2" type="ORF">EYF80_003598</name>
</gene>
<name>A0A4Z2J8E4_9TELE</name>
<reference evidence="2 3" key="1">
    <citation type="submission" date="2019-03" db="EMBL/GenBank/DDBJ databases">
        <title>First draft genome of Liparis tanakae, snailfish: a comprehensive survey of snailfish specific genes.</title>
        <authorList>
            <person name="Kim W."/>
            <person name="Song I."/>
            <person name="Jeong J.-H."/>
            <person name="Kim D."/>
            <person name="Kim S."/>
            <person name="Ryu S."/>
            <person name="Song J.Y."/>
            <person name="Lee S.K."/>
        </authorList>
    </citation>
    <scope>NUCLEOTIDE SEQUENCE [LARGE SCALE GENOMIC DNA]</scope>
    <source>
        <tissue evidence="2">Muscle</tissue>
    </source>
</reference>